<dbReference type="VEuPathDB" id="FungiDB:TREMEDRAFT_59906"/>
<feature type="region of interest" description="Disordered" evidence="5">
    <location>
        <begin position="945"/>
        <end position="991"/>
    </location>
</feature>
<feature type="DNA-binding region" description="Homeobox" evidence="3">
    <location>
        <begin position="303"/>
        <end position="364"/>
    </location>
</feature>
<dbReference type="Gene3D" id="1.10.10.60">
    <property type="entry name" value="Homeodomain-like"/>
    <property type="match status" value="1"/>
</dbReference>
<evidence type="ECO:0000259" key="6">
    <source>
        <dbReference type="PROSITE" id="PS50071"/>
    </source>
</evidence>
<evidence type="ECO:0000256" key="3">
    <source>
        <dbReference type="PROSITE-ProRule" id="PRU00108"/>
    </source>
</evidence>
<dbReference type="PANTHER" id="PTHR24324">
    <property type="entry name" value="HOMEOBOX PROTEIN HHEX"/>
    <property type="match status" value="1"/>
</dbReference>
<evidence type="ECO:0000256" key="1">
    <source>
        <dbReference type="ARBA" id="ARBA00023125"/>
    </source>
</evidence>
<feature type="compositionally biased region" description="Low complexity" evidence="5">
    <location>
        <begin position="223"/>
        <end position="241"/>
    </location>
</feature>
<dbReference type="InterPro" id="IPR051000">
    <property type="entry name" value="Homeobox_DNA-bind_prot"/>
</dbReference>
<evidence type="ECO:0000256" key="2">
    <source>
        <dbReference type="ARBA" id="ARBA00023155"/>
    </source>
</evidence>
<keyword evidence="3 4" id="KW-0539">Nucleus</keyword>
<reference evidence="7 8" key="1">
    <citation type="submission" date="2016-06" db="EMBL/GenBank/DDBJ databases">
        <title>Evolution of pathogenesis and genome organization in the Tremellales.</title>
        <authorList>
            <person name="Cuomo C."/>
            <person name="Litvintseva A."/>
            <person name="Heitman J."/>
            <person name="Chen Y."/>
            <person name="Sun S."/>
            <person name="Springer D."/>
            <person name="Dromer F."/>
            <person name="Young S."/>
            <person name="Zeng Q."/>
            <person name="Chapman S."/>
            <person name="Gujja S."/>
            <person name="Saif S."/>
            <person name="Birren B."/>
        </authorList>
    </citation>
    <scope>NUCLEOTIDE SEQUENCE [LARGE SCALE GENOMIC DNA]</scope>
    <source>
        <strain evidence="7 8">ATCC 28783</strain>
    </source>
</reference>
<dbReference type="GO" id="GO:0000978">
    <property type="term" value="F:RNA polymerase II cis-regulatory region sequence-specific DNA binding"/>
    <property type="evidence" value="ECO:0007669"/>
    <property type="project" value="TreeGrafter"/>
</dbReference>
<dbReference type="InterPro" id="IPR009057">
    <property type="entry name" value="Homeodomain-like_sf"/>
</dbReference>
<dbReference type="GO" id="GO:0005634">
    <property type="term" value="C:nucleus"/>
    <property type="evidence" value="ECO:0007669"/>
    <property type="project" value="UniProtKB-SubCell"/>
</dbReference>
<accession>A0A4Q1BI68</accession>
<feature type="compositionally biased region" description="Basic and acidic residues" evidence="5">
    <location>
        <begin position="958"/>
        <end position="973"/>
    </location>
</feature>
<evidence type="ECO:0000256" key="5">
    <source>
        <dbReference type="SAM" id="MobiDB-lite"/>
    </source>
</evidence>
<feature type="region of interest" description="Disordered" evidence="5">
    <location>
        <begin position="870"/>
        <end position="897"/>
    </location>
</feature>
<feature type="compositionally biased region" description="Polar residues" evidence="5">
    <location>
        <begin position="21"/>
        <end position="39"/>
    </location>
</feature>
<evidence type="ECO:0000313" key="8">
    <source>
        <dbReference type="Proteomes" id="UP000289152"/>
    </source>
</evidence>
<dbReference type="InParanoid" id="A0A4Q1BI68"/>
<keyword evidence="8" id="KW-1185">Reference proteome</keyword>
<dbReference type="SMART" id="SM00389">
    <property type="entry name" value="HOX"/>
    <property type="match status" value="1"/>
</dbReference>
<organism evidence="7 8">
    <name type="scientific">Tremella mesenterica</name>
    <name type="common">Jelly fungus</name>
    <dbReference type="NCBI Taxonomy" id="5217"/>
    <lineage>
        <taxon>Eukaryota</taxon>
        <taxon>Fungi</taxon>
        <taxon>Dikarya</taxon>
        <taxon>Basidiomycota</taxon>
        <taxon>Agaricomycotina</taxon>
        <taxon>Tremellomycetes</taxon>
        <taxon>Tremellales</taxon>
        <taxon>Tremellaceae</taxon>
        <taxon>Tremella</taxon>
    </lineage>
</organism>
<dbReference type="SUPFAM" id="SSF46689">
    <property type="entry name" value="Homeodomain-like"/>
    <property type="match status" value="1"/>
</dbReference>
<dbReference type="InterPro" id="IPR001356">
    <property type="entry name" value="HD"/>
</dbReference>
<dbReference type="GO" id="GO:0006357">
    <property type="term" value="P:regulation of transcription by RNA polymerase II"/>
    <property type="evidence" value="ECO:0007669"/>
    <property type="project" value="TreeGrafter"/>
</dbReference>
<dbReference type="PROSITE" id="PS50071">
    <property type="entry name" value="HOMEOBOX_2"/>
    <property type="match status" value="1"/>
</dbReference>
<dbReference type="GO" id="GO:0030154">
    <property type="term" value="P:cell differentiation"/>
    <property type="evidence" value="ECO:0007669"/>
    <property type="project" value="TreeGrafter"/>
</dbReference>
<comment type="subcellular location">
    <subcellularLocation>
        <location evidence="3 4">Nucleus</location>
    </subcellularLocation>
</comment>
<feature type="compositionally biased region" description="Polar residues" evidence="5">
    <location>
        <begin position="870"/>
        <end position="887"/>
    </location>
</feature>
<name>A0A4Q1BI68_TREME</name>
<dbReference type="AlphaFoldDB" id="A0A4Q1BI68"/>
<protein>
    <recommendedName>
        <fullName evidence="6">Homeobox domain-containing protein</fullName>
    </recommendedName>
</protein>
<gene>
    <name evidence="7" type="ORF">M231_05404</name>
</gene>
<keyword evidence="2 3" id="KW-0371">Homeobox</keyword>
<proteinExistence type="predicted"/>
<keyword evidence="1 3" id="KW-0238">DNA-binding</keyword>
<dbReference type="Proteomes" id="UP000289152">
    <property type="component" value="Unassembled WGS sequence"/>
</dbReference>
<evidence type="ECO:0000313" key="7">
    <source>
        <dbReference type="EMBL" id="RXK37338.1"/>
    </source>
</evidence>
<dbReference type="EMBL" id="SDIL01000071">
    <property type="protein sequence ID" value="RXK37338.1"/>
    <property type="molecule type" value="Genomic_DNA"/>
</dbReference>
<feature type="region of interest" description="Disordered" evidence="5">
    <location>
        <begin position="1"/>
        <end position="96"/>
    </location>
</feature>
<dbReference type="OrthoDB" id="6159439at2759"/>
<sequence>MSISPGSFPQVEDDTGYFDMSTMTSNSIPHSLQPSPSSGENKRQSLNLTTLSNSSNSTTVPAPAPSNFIPDSGWSSHSHSHSHSHSQSQTFSPDPTWSFDFSQTTPLFSPQAPPFTPDTGSIYTSAPNSSWCNTFSPPLSMSDSTFTSLNQGTNTTLTPLFSDFMPQVQTPIELQQDSSQQHYFSRPGLNRHFSASLPTRQRSSTIMSVSSLTPETPKTAHMPLSSYPYPSPRNSTSSTSSGLFRRQSMGNPQTPNSMGMGMGMGMGMSMGGKRVFHPSPAMSPMMGGDMLDLPMEGETAQEKKPPRFKPTKEQLDILIGAYEQNKNPDAATREALAKQLGSDVKPKTLQIWFQNRRSKSRAKERDALVPKISLKGRLSPISARLGPGADPEALKQLTHDDDANLILLPLRVLSVASWIRFLNPGPSHSPDLGGSIRLTPSPTLFLYVVHKSDTYRVTIPISPGTISSLSVATNLSASQDTVAVRFQLSEGCTTFHHWRIGPSTPNQDFLNNPEFSINPTFSTNSNVNTGLNGTTSNVSETMGMNEHTMSMSNISTGMGETNIVGLGQTINKENQNQNQNQNQEIVGIWEPVLDFTDGEATRGGLCELTGPKFDILPPFTEINNILRNYTINENFKNTNLSFINPNQQISPSEWSTSTPPPPPSSWRLSNQSLNSFQLNGNYPSQQGTTGLTFQQIGNNMNNDLNVNQGLNLNNGNNDNGFKYGNLNLNSKNITPIQSQPQSNRSSIDFTTLSIDPMNQRGRSMSAPIVPNTSYGIPYSNSNSHSQSNHNMGFTGGSGFGMNGNFGNGNGNGHYGLFARGSLPLIESSPIGLEFPIDSIPQPNDLNRHNNQLNDLVRNEEMDQDLHLTIQSSQPSSTQVDLSDQSNGDHGIGIVTKGSGEEIGNWSLPFTSSIQQFTSSSSSSSTLFQPSLPNLTSSSTLQSIGLKTQSNDTGSHMPFEVEERKETNEWKENTESPSFDLDDYTHSSPEMG</sequence>
<feature type="compositionally biased region" description="Polar residues" evidence="5">
    <location>
        <begin position="196"/>
        <end position="216"/>
    </location>
</feature>
<dbReference type="CDD" id="cd00086">
    <property type="entry name" value="homeodomain"/>
    <property type="match status" value="1"/>
</dbReference>
<feature type="region of interest" description="Disordered" evidence="5">
    <location>
        <begin position="193"/>
        <end position="257"/>
    </location>
</feature>
<dbReference type="Pfam" id="PF00046">
    <property type="entry name" value="Homeodomain"/>
    <property type="match status" value="1"/>
</dbReference>
<evidence type="ECO:0000256" key="4">
    <source>
        <dbReference type="RuleBase" id="RU000682"/>
    </source>
</evidence>
<dbReference type="PANTHER" id="PTHR24324:SF9">
    <property type="entry name" value="HOMEOBOX DOMAIN-CONTAINING PROTEIN"/>
    <property type="match status" value="1"/>
</dbReference>
<feature type="domain" description="Homeobox" evidence="6">
    <location>
        <begin position="301"/>
        <end position="363"/>
    </location>
</feature>
<comment type="caution">
    <text evidence="7">The sequence shown here is derived from an EMBL/GenBank/DDBJ whole genome shotgun (WGS) entry which is preliminary data.</text>
</comment>
<feature type="compositionally biased region" description="Low complexity" evidence="5">
    <location>
        <begin position="45"/>
        <end position="59"/>
    </location>
</feature>